<evidence type="ECO:0000256" key="1">
    <source>
        <dbReference type="ARBA" id="ARBA00001933"/>
    </source>
</evidence>
<organism evidence="13">
    <name type="scientific">marine sediment metagenome</name>
    <dbReference type="NCBI Taxonomy" id="412755"/>
    <lineage>
        <taxon>unclassified sequences</taxon>
        <taxon>metagenomes</taxon>
        <taxon>ecological metagenomes</taxon>
    </lineage>
</organism>
<dbReference type="GO" id="GO:0004648">
    <property type="term" value="F:O-phospho-L-serine:2-oxoglutarate aminotransferase activity"/>
    <property type="evidence" value="ECO:0007669"/>
    <property type="project" value="UniProtKB-EC"/>
</dbReference>
<dbReference type="NCBIfam" id="TIGR01364">
    <property type="entry name" value="serC_1"/>
    <property type="match status" value="1"/>
</dbReference>
<dbReference type="InterPro" id="IPR022278">
    <property type="entry name" value="Pser_aminoTfrase"/>
</dbReference>
<evidence type="ECO:0000256" key="4">
    <source>
        <dbReference type="ARBA" id="ARBA00013030"/>
    </source>
</evidence>
<comment type="catalytic activity">
    <reaction evidence="11">
        <text>O-phospho-L-serine + 2-oxoglutarate = 3-phosphooxypyruvate + L-glutamate</text>
        <dbReference type="Rhea" id="RHEA:14329"/>
        <dbReference type="ChEBI" id="CHEBI:16810"/>
        <dbReference type="ChEBI" id="CHEBI:18110"/>
        <dbReference type="ChEBI" id="CHEBI:29985"/>
        <dbReference type="ChEBI" id="CHEBI:57524"/>
        <dbReference type="EC" id="2.6.1.52"/>
    </reaction>
</comment>
<dbReference type="GO" id="GO:0005737">
    <property type="term" value="C:cytoplasm"/>
    <property type="evidence" value="ECO:0007669"/>
    <property type="project" value="TreeGrafter"/>
</dbReference>
<dbReference type="GO" id="GO:0006564">
    <property type="term" value="P:L-serine biosynthetic process"/>
    <property type="evidence" value="ECO:0007669"/>
    <property type="project" value="UniProtKB-KW"/>
</dbReference>
<dbReference type="UniPathway" id="UPA00135">
    <property type="reaction ID" value="UER00197"/>
</dbReference>
<dbReference type="FunFam" id="3.40.640.10:FF:000010">
    <property type="entry name" value="Phosphoserine aminotransferase"/>
    <property type="match status" value="1"/>
</dbReference>
<comment type="caution">
    <text evidence="13">The sequence shown here is derived from an EMBL/GenBank/DDBJ whole genome shotgun (WGS) entry which is preliminary data.</text>
</comment>
<comment type="catalytic activity">
    <reaction evidence="10">
        <text>4-(phosphooxy)-L-threonine + 2-oxoglutarate = (R)-3-hydroxy-2-oxo-4-phosphooxybutanoate + L-glutamate</text>
        <dbReference type="Rhea" id="RHEA:16573"/>
        <dbReference type="ChEBI" id="CHEBI:16810"/>
        <dbReference type="ChEBI" id="CHEBI:29985"/>
        <dbReference type="ChEBI" id="CHEBI:58452"/>
        <dbReference type="ChEBI" id="CHEBI:58538"/>
        <dbReference type="EC" id="2.6.1.52"/>
    </reaction>
</comment>
<keyword evidence="8" id="KW-0663">Pyridoxal phosphate</keyword>
<dbReference type="InterPro" id="IPR015421">
    <property type="entry name" value="PyrdxlP-dep_Trfase_major"/>
</dbReference>
<feature type="domain" description="Aminotransferase class V" evidence="12">
    <location>
        <begin position="6"/>
        <end position="350"/>
    </location>
</feature>
<proteinExistence type="inferred from homology"/>
<dbReference type="Pfam" id="PF00266">
    <property type="entry name" value="Aminotran_5"/>
    <property type="match status" value="1"/>
</dbReference>
<dbReference type="NCBIfam" id="NF003764">
    <property type="entry name" value="PRK05355.1"/>
    <property type="match status" value="1"/>
</dbReference>
<keyword evidence="7" id="KW-0808">Transferase</keyword>
<evidence type="ECO:0000256" key="5">
    <source>
        <dbReference type="ARBA" id="ARBA00022576"/>
    </source>
</evidence>
<keyword evidence="6" id="KW-0028">Amino-acid biosynthesis</keyword>
<dbReference type="SUPFAM" id="SSF53383">
    <property type="entry name" value="PLP-dependent transferases"/>
    <property type="match status" value="1"/>
</dbReference>
<evidence type="ECO:0000256" key="7">
    <source>
        <dbReference type="ARBA" id="ARBA00022679"/>
    </source>
</evidence>
<evidence type="ECO:0000256" key="3">
    <source>
        <dbReference type="ARBA" id="ARBA00006904"/>
    </source>
</evidence>
<evidence type="ECO:0000259" key="12">
    <source>
        <dbReference type="Pfam" id="PF00266"/>
    </source>
</evidence>
<protein>
    <recommendedName>
        <fullName evidence="4">phosphoserine transaminase</fullName>
        <ecNumber evidence="4">2.6.1.52</ecNumber>
    </recommendedName>
</protein>
<evidence type="ECO:0000256" key="8">
    <source>
        <dbReference type="ARBA" id="ARBA00022898"/>
    </source>
</evidence>
<sequence length="362" mass="40971">MERNRIYNFNAGPAALPFPVLEEIQDSFFNFAGSGMSIIEMSHRSKWFKDVIDDAITRVRRILKLDEKFHILFLQGGASMQFCMIPMNFLNEENSADYVNTGIWSTKAIKEARIQHKRLKVVASSEDKNFSHIPNKIQFSSDAVYCHITSNNTIKGTQWSSFPDTKDVPLIADMSSDIFWRFFDVEKFGLIYAGAQKNMGPAGVCMVIIRDDMLERIPNHLPTMLKYTTFAEKNSLYNTPPCFGIYVIQLVLKWLEETVGGIEKMEEINRKKAELLYRAIDESGFYNGTAMPESRSMMNITFRLPNEDLETAFVKNAIESGLGGLKGHRSVGGCRASIYNPTSLEAVSALVDFMGAFEQKHG</sequence>
<dbReference type="InterPro" id="IPR015424">
    <property type="entry name" value="PyrdxlP-dep_Trfase"/>
</dbReference>
<dbReference type="InterPro" id="IPR000192">
    <property type="entry name" value="Aminotrans_V_dom"/>
</dbReference>
<dbReference type="GO" id="GO:0030170">
    <property type="term" value="F:pyridoxal phosphate binding"/>
    <property type="evidence" value="ECO:0007669"/>
    <property type="project" value="TreeGrafter"/>
</dbReference>
<dbReference type="EMBL" id="LAZR01011191">
    <property type="protein sequence ID" value="KKM62966.1"/>
    <property type="molecule type" value="Genomic_DNA"/>
</dbReference>
<keyword evidence="5" id="KW-0032">Aminotransferase</keyword>
<comment type="cofactor">
    <cofactor evidence="1">
        <name>pyridoxal 5'-phosphate</name>
        <dbReference type="ChEBI" id="CHEBI:597326"/>
    </cofactor>
</comment>
<evidence type="ECO:0000313" key="13">
    <source>
        <dbReference type="EMBL" id="KKM62966.1"/>
    </source>
</evidence>
<keyword evidence="9" id="KW-0718">Serine biosynthesis</keyword>
<comment type="pathway">
    <text evidence="2">Amino-acid biosynthesis; L-serine biosynthesis; L-serine from 3-phospho-D-glycerate: step 2/3.</text>
</comment>
<name>A0A0F9JKQ5_9ZZZZ</name>
<accession>A0A0F9JKQ5</accession>
<dbReference type="InterPro" id="IPR015422">
    <property type="entry name" value="PyrdxlP-dep_Trfase_small"/>
</dbReference>
<evidence type="ECO:0000256" key="9">
    <source>
        <dbReference type="ARBA" id="ARBA00023299"/>
    </source>
</evidence>
<dbReference type="Gene3D" id="3.40.640.10">
    <property type="entry name" value="Type I PLP-dependent aspartate aminotransferase-like (Major domain)"/>
    <property type="match status" value="1"/>
</dbReference>
<evidence type="ECO:0000256" key="2">
    <source>
        <dbReference type="ARBA" id="ARBA00005099"/>
    </source>
</evidence>
<evidence type="ECO:0000256" key="11">
    <source>
        <dbReference type="ARBA" id="ARBA00049007"/>
    </source>
</evidence>
<dbReference type="FunFam" id="3.90.1150.10:FF:000006">
    <property type="entry name" value="Phosphoserine aminotransferase"/>
    <property type="match status" value="1"/>
</dbReference>
<dbReference type="PANTHER" id="PTHR43247">
    <property type="entry name" value="PHOSPHOSERINE AMINOTRANSFERASE"/>
    <property type="match status" value="1"/>
</dbReference>
<evidence type="ECO:0000256" key="6">
    <source>
        <dbReference type="ARBA" id="ARBA00022605"/>
    </source>
</evidence>
<dbReference type="Gene3D" id="3.90.1150.10">
    <property type="entry name" value="Aspartate Aminotransferase, domain 1"/>
    <property type="match status" value="1"/>
</dbReference>
<dbReference type="PIRSF" id="PIRSF000525">
    <property type="entry name" value="SerC"/>
    <property type="match status" value="1"/>
</dbReference>
<dbReference type="PANTHER" id="PTHR43247:SF1">
    <property type="entry name" value="PHOSPHOSERINE AMINOTRANSFERASE"/>
    <property type="match status" value="1"/>
</dbReference>
<gene>
    <name evidence="13" type="ORF">LCGC14_1516340</name>
</gene>
<comment type="similarity">
    <text evidence="3">Belongs to the class-V pyridoxal-phosphate-dependent aminotransferase family. SerC subfamily.</text>
</comment>
<dbReference type="EC" id="2.6.1.52" evidence="4"/>
<dbReference type="HAMAP" id="MF_00160">
    <property type="entry name" value="SerC_aminotrans_5"/>
    <property type="match status" value="1"/>
</dbReference>
<dbReference type="AlphaFoldDB" id="A0A0F9JKQ5"/>
<reference evidence="13" key="1">
    <citation type="journal article" date="2015" name="Nature">
        <title>Complex archaea that bridge the gap between prokaryotes and eukaryotes.</title>
        <authorList>
            <person name="Spang A."/>
            <person name="Saw J.H."/>
            <person name="Jorgensen S.L."/>
            <person name="Zaremba-Niedzwiedzka K."/>
            <person name="Martijn J."/>
            <person name="Lind A.E."/>
            <person name="van Eijk R."/>
            <person name="Schleper C."/>
            <person name="Guy L."/>
            <person name="Ettema T.J."/>
        </authorList>
    </citation>
    <scope>NUCLEOTIDE SEQUENCE</scope>
</reference>
<evidence type="ECO:0000256" key="10">
    <source>
        <dbReference type="ARBA" id="ARBA00047630"/>
    </source>
</evidence>